<keyword evidence="1" id="KW-0812">Transmembrane</keyword>
<keyword evidence="3" id="KW-1185">Reference proteome</keyword>
<protein>
    <submittedName>
        <fullName evidence="2">Sporulation protein YunB</fullName>
    </submittedName>
</protein>
<evidence type="ECO:0000313" key="3">
    <source>
        <dbReference type="Proteomes" id="UP000520011"/>
    </source>
</evidence>
<name>A0A7W8MW74_9BACL</name>
<dbReference type="Proteomes" id="UP000520011">
    <property type="component" value="Unassembled WGS sequence"/>
</dbReference>
<dbReference type="InterPro" id="IPR014197">
    <property type="entry name" value="Sporulation_prot_YunB"/>
</dbReference>
<accession>A0A7W8MW74</accession>
<reference evidence="2 3" key="1">
    <citation type="submission" date="2020-08" db="EMBL/GenBank/DDBJ databases">
        <title>Genomic Encyclopedia of Type Strains, Phase IV (KMG-IV): sequencing the most valuable type-strain genomes for metagenomic binning, comparative biology and taxonomic classification.</title>
        <authorList>
            <person name="Goeker M."/>
        </authorList>
    </citation>
    <scope>NUCLEOTIDE SEQUENCE [LARGE SCALE GENOMIC DNA]</scope>
    <source>
        <strain evidence="2 3">DSM 16325</strain>
    </source>
</reference>
<dbReference type="NCBIfam" id="TIGR02832">
    <property type="entry name" value="spo_yunB"/>
    <property type="match status" value="1"/>
</dbReference>
<keyword evidence="1" id="KW-1133">Transmembrane helix</keyword>
<dbReference type="Pfam" id="PF09560">
    <property type="entry name" value="Spore_YunB"/>
    <property type="match status" value="1"/>
</dbReference>
<sequence length="247" mass="27357">MGRWPKRGPLPFRYLFLLTFVLFMMSTAVSLWIINKGIEPTLMRIAEKETKRIANLVINSAINQQITEDDLDVKDLITVQQDTYGNISSIDFNGAVVSRILAKTTNRVQKNLKAASQGKLHELEVPDIEIETNGLKNDGIIYYIPIGQATNNALLGNLGPRVPVRFYVIGDVISDVKKTIQPFGINNALVEIAVHIEVNVQVVIPFATKPATVSTDIPIAMRIIQGEVPNFYNNGGNSDPSFEIPLN</sequence>
<dbReference type="RefSeq" id="WP_183253028.1">
    <property type="nucleotide sequence ID" value="NZ_JACHEP010000005.1"/>
</dbReference>
<evidence type="ECO:0000313" key="2">
    <source>
        <dbReference type="EMBL" id="MBB5324360.1"/>
    </source>
</evidence>
<feature type="transmembrane region" description="Helical" evidence="1">
    <location>
        <begin position="12"/>
        <end position="34"/>
    </location>
</feature>
<gene>
    <name evidence="2" type="ORF">HNQ34_001453</name>
</gene>
<keyword evidence="1" id="KW-0472">Membrane</keyword>
<organism evidence="2 3">
    <name type="scientific">Anoxybacteroides tepidamans</name>
    <dbReference type="NCBI Taxonomy" id="265948"/>
    <lineage>
        <taxon>Bacteria</taxon>
        <taxon>Bacillati</taxon>
        <taxon>Bacillota</taxon>
        <taxon>Bacilli</taxon>
        <taxon>Bacillales</taxon>
        <taxon>Anoxybacillaceae</taxon>
        <taxon>Anoxybacteroides</taxon>
    </lineage>
</organism>
<proteinExistence type="predicted"/>
<dbReference type="AlphaFoldDB" id="A0A7W8MW74"/>
<dbReference type="EMBL" id="JACHEP010000005">
    <property type="protein sequence ID" value="MBB5324360.1"/>
    <property type="molecule type" value="Genomic_DNA"/>
</dbReference>
<comment type="caution">
    <text evidence="2">The sequence shown here is derived from an EMBL/GenBank/DDBJ whole genome shotgun (WGS) entry which is preliminary data.</text>
</comment>
<evidence type="ECO:0000256" key="1">
    <source>
        <dbReference type="SAM" id="Phobius"/>
    </source>
</evidence>
<dbReference type="PIRSF" id="PIRSF021383">
    <property type="entry name" value="YunB"/>
    <property type="match status" value="1"/>
</dbReference>